<feature type="region of interest" description="Disordered" evidence="1">
    <location>
        <begin position="54"/>
        <end position="114"/>
    </location>
</feature>
<keyword evidence="3" id="KW-1185">Reference proteome</keyword>
<evidence type="ECO:0000313" key="3">
    <source>
        <dbReference type="Proteomes" id="UP001562425"/>
    </source>
</evidence>
<evidence type="ECO:0000256" key="1">
    <source>
        <dbReference type="SAM" id="MobiDB-lite"/>
    </source>
</evidence>
<sequence length="133" mass="14919">MAPAKKSETFRSMADDGGVPWLFGLEWVSTWKCVCREVVECRVIAISRLVRMQLSSPSTRVSPERRMSGPRFGKQRRGIIKRKPTLAADDSDSEPEPDRQAPSSLAGGGQVDANAVRASSNRRLIFIYFEKYK</sequence>
<evidence type="ECO:0000313" key="2">
    <source>
        <dbReference type="EMBL" id="KAL1404491.1"/>
    </source>
</evidence>
<dbReference type="AlphaFoldDB" id="A0ABD1DXX2"/>
<comment type="caution">
    <text evidence="2">The sequence shown here is derived from an EMBL/GenBank/DDBJ whole genome shotgun (WGS) entry which is preliminary data.</text>
</comment>
<name>A0ABD1DXX2_CULPP</name>
<dbReference type="Proteomes" id="UP001562425">
    <property type="component" value="Unassembled WGS sequence"/>
</dbReference>
<organism evidence="2 3">
    <name type="scientific">Culex pipiens pipiens</name>
    <name type="common">Northern house mosquito</name>
    <dbReference type="NCBI Taxonomy" id="38569"/>
    <lineage>
        <taxon>Eukaryota</taxon>
        <taxon>Metazoa</taxon>
        <taxon>Ecdysozoa</taxon>
        <taxon>Arthropoda</taxon>
        <taxon>Hexapoda</taxon>
        <taxon>Insecta</taxon>
        <taxon>Pterygota</taxon>
        <taxon>Neoptera</taxon>
        <taxon>Endopterygota</taxon>
        <taxon>Diptera</taxon>
        <taxon>Nematocera</taxon>
        <taxon>Culicoidea</taxon>
        <taxon>Culicidae</taxon>
        <taxon>Culicinae</taxon>
        <taxon>Culicini</taxon>
        <taxon>Culex</taxon>
        <taxon>Culex</taxon>
    </lineage>
</organism>
<dbReference type="EMBL" id="JBEHCU010000357">
    <property type="protein sequence ID" value="KAL1404491.1"/>
    <property type="molecule type" value="Genomic_DNA"/>
</dbReference>
<protein>
    <submittedName>
        <fullName evidence="2">Uncharacterized protein</fullName>
    </submittedName>
</protein>
<reference evidence="2 3" key="1">
    <citation type="submission" date="2024-05" db="EMBL/GenBank/DDBJ databases">
        <title>Culex pipiens pipiens assembly and annotation.</title>
        <authorList>
            <person name="Alout H."/>
            <person name="Durand T."/>
        </authorList>
    </citation>
    <scope>NUCLEOTIDE SEQUENCE [LARGE SCALE GENOMIC DNA]</scope>
    <source>
        <strain evidence="2">HA-2024</strain>
        <tissue evidence="2">Whole body</tissue>
    </source>
</reference>
<gene>
    <name evidence="2" type="ORF">pipiens_018860</name>
</gene>
<accession>A0ABD1DXX2</accession>
<proteinExistence type="predicted"/>
<feature type="compositionally biased region" description="Basic residues" evidence="1">
    <location>
        <begin position="73"/>
        <end position="84"/>
    </location>
</feature>